<dbReference type="OrthoDB" id="2747330at2759"/>
<dbReference type="AlphaFoldDB" id="A0A1J9QZP9"/>
<keyword evidence="5" id="KW-0325">Glycoprotein</keyword>
<evidence type="ECO:0000256" key="2">
    <source>
        <dbReference type="ARBA" id="ARBA00022670"/>
    </source>
</evidence>
<feature type="disulfide bond" evidence="8">
    <location>
        <begin position="325"/>
        <end position="358"/>
    </location>
</feature>
<dbReference type="Proteomes" id="UP000183809">
    <property type="component" value="Unassembled WGS sequence"/>
</dbReference>
<dbReference type="GO" id="GO:0004190">
    <property type="term" value="F:aspartic-type endopeptidase activity"/>
    <property type="evidence" value="ECO:0007669"/>
    <property type="project" value="UniProtKB-KW"/>
</dbReference>
<dbReference type="PRINTS" id="PR00792">
    <property type="entry name" value="PEPSIN"/>
</dbReference>
<keyword evidence="3 9" id="KW-0064">Aspartyl protease</keyword>
<dbReference type="InterPro" id="IPR001969">
    <property type="entry name" value="Aspartic_peptidase_AS"/>
</dbReference>
<dbReference type="STRING" id="236234.A0A1J9QZP9"/>
<dbReference type="EMBL" id="MNUE01000022">
    <property type="protein sequence ID" value="OJD34574.1"/>
    <property type="molecule type" value="Genomic_DNA"/>
</dbReference>
<keyword evidence="2 9" id="KW-0645">Protease</keyword>
<keyword evidence="8" id="KW-1015">Disulfide bond</keyword>
<dbReference type="InterPro" id="IPR033121">
    <property type="entry name" value="PEPTIDASE_A1"/>
</dbReference>
<evidence type="ECO:0000256" key="5">
    <source>
        <dbReference type="ARBA" id="ARBA00023180"/>
    </source>
</evidence>
<dbReference type="PROSITE" id="PS51767">
    <property type="entry name" value="PEPTIDASE_A1"/>
    <property type="match status" value="1"/>
</dbReference>
<evidence type="ECO:0000259" key="12">
    <source>
        <dbReference type="PROSITE" id="PS51767"/>
    </source>
</evidence>
<dbReference type="PANTHER" id="PTHR47966">
    <property type="entry name" value="BETA-SITE APP-CLEAVING ENZYME, ISOFORM A-RELATED"/>
    <property type="match status" value="1"/>
</dbReference>
<dbReference type="InterPro" id="IPR021109">
    <property type="entry name" value="Peptidase_aspartic_dom_sf"/>
</dbReference>
<evidence type="ECO:0000256" key="7">
    <source>
        <dbReference type="PIRSR" id="PIRSR601461-1"/>
    </source>
</evidence>
<evidence type="ECO:0000256" key="9">
    <source>
        <dbReference type="RuleBase" id="RU000454"/>
    </source>
</evidence>
<evidence type="ECO:0000313" key="13">
    <source>
        <dbReference type="EMBL" id="OJD34574.1"/>
    </source>
</evidence>
<dbReference type="PROSITE" id="PS00141">
    <property type="entry name" value="ASP_PROTEASE"/>
    <property type="match status" value="1"/>
</dbReference>
<comment type="caution">
    <text evidence="13">The sequence shown here is derived from an EMBL/GenBank/DDBJ whole genome shotgun (WGS) entry which is preliminary data.</text>
</comment>
<feature type="signal peptide" evidence="11">
    <location>
        <begin position="1"/>
        <end position="19"/>
    </location>
</feature>
<accession>A0A1J9QZP9</accession>
<keyword evidence="11" id="KW-0732">Signal</keyword>
<dbReference type="FunFam" id="2.40.70.10:FF:000026">
    <property type="entry name" value="Endothiapepsin"/>
    <property type="match status" value="1"/>
</dbReference>
<gene>
    <name evidence="13" type="ORF">BKCO1_22000108</name>
</gene>
<evidence type="ECO:0000256" key="1">
    <source>
        <dbReference type="ARBA" id="ARBA00007447"/>
    </source>
</evidence>
<evidence type="ECO:0000256" key="11">
    <source>
        <dbReference type="SAM" id="SignalP"/>
    </source>
</evidence>
<dbReference type="SUPFAM" id="SSF50630">
    <property type="entry name" value="Acid proteases"/>
    <property type="match status" value="1"/>
</dbReference>
<evidence type="ECO:0000256" key="8">
    <source>
        <dbReference type="PIRSR" id="PIRSR601461-2"/>
    </source>
</evidence>
<evidence type="ECO:0000256" key="4">
    <source>
        <dbReference type="ARBA" id="ARBA00022801"/>
    </source>
</evidence>
<reference evidence="13 14" key="1">
    <citation type="submission" date="2016-10" db="EMBL/GenBank/DDBJ databases">
        <title>Proteomics and genomics reveal pathogen-plant mechanisms compatible with a hemibiotrophic lifestyle of Diplodia corticola.</title>
        <authorList>
            <person name="Fernandes I."/>
            <person name="De Jonge R."/>
            <person name="Van De Peer Y."/>
            <person name="Devreese B."/>
            <person name="Alves A."/>
            <person name="Esteves A.C."/>
        </authorList>
    </citation>
    <scope>NUCLEOTIDE SEQUENCE [LARGE SCALE GENOMIC DNA]</scope>
    <source>
        <strain evidence="13 14">CBS 112549</strain>
    </source>
</reference>
<dbReference type="InterPro" id="IPR001461">
    <property type="entry name" value="Aspartic_peptidase_A1"/>
</dbReference>
<protein>
    <submittedName>
        <fullName evidence="13">Aspartic endopeptidase pep1</fullName>
    </submittedName>
</protein>
<evidence type="ECO:0000313" key="14">
    <source>
        <dbReference type="Proteomes" id="UP000183809"/>
    </source>
</evidence>
<dbReference type="Gene3D" id="2.40.70.10">
    <property type="entry name" value="Acid Proteases"/>
    <property type="match status" value="2"/>
</dbReference>
<proteinExistence type="inferred from homology"/>
<feature type="active site" evidence="7">
    <location>
        <position position="289"/>
    </location>
</feature>
<feature type="region of interest" description="Disordered" evidence="10">
    <location>
        <begin position="395"/>
        <end position="420"/>
    </location>
</feature>
<evidence type="ECO:0000256" key="6">
    <source>
        <dbReference type="ARBA" id="ARBA00055396"/>
    </source>
</evidence>
<feature type="active site" evidence="7">
    <location>
        <position position="106"/>
    </location>
</feature>
<keyword evidence="4 9" id="KW-0378">Hydrolase</keyword>
<name>A0A1J9QZP9_9PEZI</name>
<comment type="function">
    <text evidence="6">Secreted aspartic endopeptidase that allows assimilation of proteinaceous substrates. The scissile peptide bond is attacked by a nucleophilic water molecule activated by two aspartic residues in the active site. Shows a broad primary substrate specificity. Favors hydrophobic residues at the P1 and P1' positions.</text>
</comment>
<feature type="chain" id="PRO_5012476059" evidence="11">
    <location>
        <begin position="20"/>
        <end position="420"/>
    </location>
</feature>
<dbReference type="RefSeq" id="XP_020130834.1">
    <property type="nucleotide sequence ID" value="XM_020272770.1"/>
</dbReference>
<dbReference type="GO" id="GO:0006508">
    <property type="term" value="P:proteolysis"/>
    <property type="evidence" value="ECO:0007669"/>
    <property type="project" value="UniProtKB-KW"/>
</dbReference>
<evidence type="ECO:0000256" key="3">
    <source>
        <dbReference type="ARBA" id="ARBA00022750"/>
    </source>
</evidence>
<dbReference type="FunFam" id="2.40.70.10:FF:000024">
    <property type="entry name" value="Endothiapepsin"/>
    <property type="match status" value="1"/>
</dbReference>
<sequence length="420" mass="43838">MPSLWSVTALAALCSTTLASPVARASLEKRDAFSFNQVLKGTYKKNGPVQVARVYNKYKGTAPADVQSAAAAAVTGTVAATPEDEYDSLYLCPVTVGDTELQLDFDTGSADLWVFSTLMASTEQTGHAVYDPDTSGTEKDGYSWEISYGDGSGAAGAVYADKVVVGGVTATSQAVEAATSVSTSFTQDVDNDGLLGLAFSSINTVEPQSQTTFFDTVGDSLAKKLFAVALKKGEAGAYDFGAIVESRYTGDIAYVDVDTSNGFWEFKPAGFAVGDGETQTSASIDAIADTGTTLLYLPEDVVSAYYEGVQDAQYSSSYGGYIFPCSADLPSFSLIIGDAKRTVPGDYVNYAPAGSSTCFGGIQSDTGIGFSIIGDIFLKSQYVIFDASTDTPRLGWAQQSTTSTSSNTTTTTSSSSSGVF</sequence>
<dbReference type="GeneID" id="31013030"/>
<organism evidence="13 14">
    <name type="scientific">Diplodia corticola</name>
    <dbReference type="NCBI Taxonomy" id="236234"/>
    <lineage>
        <taxon>Eukaryota</taxon>
        <taxon>Fungi</taxon>
        <taxon>Dikarya</taxon>
        <taxon>Ascomycota</taxon>
        <taxon>Pezizomycotina</taxon>
        <taxon>Dothideomycetes</taxon>
        <taxon>Dothideomycetes incertae sedis</taxon>
        <taxon>Botryosphaeriales</taxon>
        <taxon>Botryosphaeriaceae</taxon>
        <taxon>Diplodia</taxon>
    </lineage>
</organism>
<dbReference type="PANTHER" id="PTHR47966:SF2">
    <property type="entry name" value="ASPERGILLOPEPSIN-1-RELATED"/>
    <property type="match status" value="1"/>
</dbReference>
<keyword evidence="14" id="KW-1185">Reference proteome</keyword>
<feature type="domain" description="Peptidase A1" evidence="12">
    <location>
        <begin position="90"/>
        <end position="397"/>
    </location>
</feature>
<feature type="compositionally biased region" description="Low complexity" evidence="10">
    <location>
        <begin position="400"/>
        <end position="420"/>
    </location>
</feature>
<evidence type="ECO:0000256" key="10">
    <source>
        <dbReference type="SAM" id="MobiDB-lite"/>
    </source>
</evidence>
<dbReference type="InterPro" id="IPR034163">
    <property type="entry name" value="Aspergillopepsin-like_cat_dom"/>
</dbReference>
<comment type="similarity">
    <text evidence="1 9">Belongs to the peptidase A1 family.</text>
</comment>
<dbReference type="Pfam" id="PF00026">
    <property type="entry name" value="Asp"/>
    <property type="match status" value="1"/>
</dbReference>
<dbReference type="CDD" id="cd06097">
    <property type="entry name" value="Aspergillopepsin_like"/>
    <property type="match status" value="1"/>
</dbReference>